<dbReference type="CDD" id="cd05233">
    <property type="entry name" value="SDR_c"/>
    <property type="match status" value="1"/>
</dbReference>
<dbReference type="FunFam" id="3.40.50.720:FF:000084">
    <property type="entry name" value="Short-chain dehydrogenase reductase"/>
    <property type="match status" value="1"/>
</dbReference>
<dbReference type="SUPFAM" id="SSF53474">
    <property type="entry name" value="alpha/beta-Hydrolases"/>
    <property type="match status" value="1"/>
</dbReference>
<dbReference type="Proteomes" id="UP000198852">
    <property type="component" value="Unassembled WGS sequence"/>
</dbReference>
<evidence type="ECO:0000313" key="5">
    <source>
        <dbReference type="Proteomes" id="UP000198852"/>
    </source>
</evidence>
<dbReference type="InterPro" id="IPR029058">
    <property type="entry name" value="AB_hydrolase_fold"/>
</dbReference>
<dbReference type="SUPFAM" id="SSF51735">
    <property type="entry name" value="NAD(P)-binding Rossmann-fold domains"/>
    <property type="match status" value="1"/>
</dbReference>
<name>A0A1I6SY99_9PSEU</name>
<dbReference type="InterPro" id="IPR000073">
    <property type="entry name" value="AB_hydrolase_1"/>
</dbReference>
<dbReference type="Gene3D" id="3.40.50.1820">
    <property type="entry name" value="alpha/beta hydrolase"/>
    <property type="match status" value="1"/>
</dbReference>
<keyword evidence="2" id="KW-0560">Oxidoreductase</keyword>
<evidence type="ECO:0000313" key="4">
    <source>
        <dbReference type="EMBL" id="SFS81936.1"/>
    </source>
</evidence>
<dbReference type="PRINTS" id="PR00080">
    <property type="entry name" value="SDRFAMILY"/>
</dbReference>
<dbReference type="PANTHER" id="PTHR43391:SF12">
    <property type="entry name" value="OXIDOREDUCTASE EPHD-RELATED"/>
    <property type="match status" value="1"/>
</dbReference>
<evidence type="ECO:0000256" key="1">
    <source>
        <dbReference type="ARBA" id="ARBA00006484"/>
    </source>
</evidence>
<dbReference type="EMBL" id="FOZX01000005">
    <property type="protein sequence ID" value="SFS81936.1"/>
    <property type="molecule type" value="Genomic_DNA"/>
</dbReference>
<dbReference type="RefSeq" id="WP_093419113.1">
    <property type="nucleotide sequence ID" value="NZ_FOZX01000005.1"/>
</dbReference>
<dbReference type="NCBIfam" id="NF004514">
    <property type="entry name" value="PRK05855.1"/>
    <property type="match status" value="1"/>
</dbReference>
<proteinExistence type="inferred from homology"/>
<protein>
    <submittedName>
        <fullName evidence="4">Short-chain dehydrogenase</fullName>
    </submittedName>
</protein>
<dbReference type="OrthoDB" id="4220752at2"/>
<dbReference type="PROSITE" id="PS00061">
    <property type="entry name" value="ADH_SHORT"/>
    <property type="match status" value="1"/>
</dbReference>
<dbReference type="InterPro" id="IPR002347">
    <property type="entry name" value="SDR_fam"/>
</dbReference>
<keyword evidence="5" id="KW-1185">Reference proteome</keyword>
<feature type="domain" description="AB hydrolase-1" evidence="3">
    <location>
        <begin position="32"/>
        <end position="275"/>
    </location>
</feature>
<dbReference type="Pfam" id="PF00106">
    <property type="entry name" value="adh_short"/>
    <property type="match status" value="1"/>
</dbReference>
<evidence type="ECO:0000256" key="2">
    <source>
        <dbReference type="ARBA" id="ARBA00023002"/>
    </source>
</evidence>
<sequence>MAGAAWQAGSQWLDTEDGVRLAVHAHGPEGAPTVLAVHGYPDNHTVWDGVVAALSDRYRVVTYDVRGAGESGRPSGTDGYRIDRLADDLFAVAEAVSPDRPVHLLAHDWGSVQSWHAVTDPRAAGRIASYTSISGPCLDHYGQWLRDKLRPDLRDLRELATQLAFSAYIAFFQLPALPELAWRSGIMPKLIAHLERLDPKSAAAPTRPDVADGVHGLELYRANAGRLGEPAQRRTSVPVQVLAPTGDPFVSAPLQTEVDALAENLRVRHLPGGHWLPRSRPELVARCAAELVDHVEGGEQTRGLRRARVRPGRGEFADQVVVITGAGNGIGRATARAFAQAGAHVVAADVDRKALEATAEELGEAVSTHQVDVSDRAAMTDFALAVHAEHGAPDVVINNAGIGLAGAFLDTSAADWEDVIDVNLWGVIHGCRLFGRQMVERGEGGRIINVASAAAYLPSAVLPAYSTTKAAVLRLSECLRVELAGDGVKVTAVCPGLVNTGITTRTRFAGLGEAEQAKRRRAATELYQRRDYGPERVAEQILRATRRAPALAPVTPEARAGLVLSRLTPKLLRAAARADLMPK</sequence>
<accession>A0A1I6SY99</accession>
<organism evidence="4 5">
    <name type="scientific">Saccharopolyspora flava</name>
    <dbReference type="NCBI Taxonomy" id="95161"/>
    <lineage>
        <taxon>Bacteria</taxon>
        <taxon>Bacillati</taxon>
        <taxon>Actinomycetota</taxon>
        <taxon>Actinomycetes</taxon>
        <taxon>Pseudonocardiales</taxon>
        <taxon>Pseudonocardiaceae</taxon>
        <taxon>Saccharopolyspora</taxon>
    </lineage>
</organism>
<gene>
    <name evidence="4" type="ORF">SAMN05660874_03547</name>
</gene>
<dbReference type="Gene3D" id="3.40.50.720">
    <property type="entry name" value="NAD(P)-binding Rossmann-like Domain"/>
    <property type="match status" value="1"/>
</dbReference>
<dbReference type="STRING" id="95161.SAMN05660874_03547"/>
<comment type="similarity">
    <text evidence="1">Belongs to the short-chain dehydrogenases/reductases (SDR) family.</text>
</comment>
<dbReference type="InterPro" id="IPR020904">
    <property type="entry name" value="Sc_DH/Rdtase_CS"/>
</dbReference>
<dbReference type="PRINTS" id="PR00081">
    <property type="entry name" value="GDHRDH"/>
</dbReference>
<dbReference type="InterPro" id="IPR036291">
    <property type="entry name" value="NAD(P)-bd_dom_sf"/>
</dbReference>
<dbReference type="GO" id="GO:0016491">
    <property type="term" value="F:oxidoreductase activity"/>
    <property type="evidence" value="ECO:0007669"/>
    <property type="project" value="UniProtKB-KW"/>
</dbReference>
<dbReference type="AlphaFoldDB" id="A0A1I6SY99"/>
<evidence type="ECO:0000259" key="3">
    <source>
        <dbReference type="Pfam" id="PF00561"/>
    </source>
</evidence>
<dbReference type="PANTHER" id="PTHR43391">
    <property type="entry name" value="RETINOL DEHYDROGENASE-RELATED"/>
    <property type="match status" value="1"/>
</dbReference>
<reference evidence="5" key="1">
    <citation type="submission" date="2016-10" db="EMBL/GenBank/DDBJ databases">
        <authorList>
            <person name="Varghese N."/>
            <person name="Submissions S."/>
        </authorList>
    </citation>
    <scope>NUCLEOTIDE SEQUENCE [LARGE SCALE GENOMIC DNA]</scope>
    <source>
        <strain evidence="5">DSM 44771</strain>
    </source>
</reference>
<dbReference type="Pfam" id="PF00561">
    <property type="entry name" value="Abhydrolase_1"/>
    <property type="match status" value="1"/>
</dbReference>